<evidence type="ECO:0000256" key="2">
    <source>
        <dbReference type="ARBA" id="ARBA00022908"/>
    </source>
</evidence>
<evidence type="ECO:0000256" key="3">
    <source>
        <dbReference type="ARBA" id="ARBA00023125"/>
    </source>
</evidence>
<dbReference type="GO" id="GO:0015074">
    <property type="term" value="P:DNA integration"/>
    <property type="evidence" value="ECO:0007669"/>
    <property type="project" value="UniProtKB-KW"/>
</dbReference>
<dbReference type="GO" id="GO:0006310">
    <property type="term" value="P:DNA recombination"/>
    <property type="evidence" value="ECO:0007669"/>
    <property type="project" value="UniProtKB-KW"/>
</dbReference>
<keyword evidence="3 5" id="KW-0238">DNA-binding</keyword>
<evidence type="ECO:0000256" key="4">
    <source>
        <dbReference type="ARBA" id="ARBA00023172"/>
    </source>
</evidence>
<dbReference type="PANTHER" id="PTHR30349">
    <property type="entry name" value="PHAGE INTEGRASE-RELATED"/>
    <property type="match status" value="1"/>
</dbReference>
<accession>A0A0B2JY87</accession>
<reference evidence="8 9" key="1">
    <citation type="journal article" date="2013" name="PLoS ONE">
        <title>Identification and characterization of three novel lipases belonging to families II and V from Anaerovibrio lipolyticus 5ST.</title>
        <authorList>
            <person name="Prive F."/>
            <person name="Kaderbhai N.N."/>
            <person name="Girdwood S."/>
            <person name="Worgan H.J."/>
            <person name="Pinloche E."/>
            <person name="Scollan N.D."/>
            <person name="Huws S.A."/>
            <person name="Newbold C.J."/>
        </authorList>
    </citation>
    <scope>NUCLEOTIDE SEQUENCE [LARGE SCALE GENOMIC DNA]</scope>
    <source>
        <strain evidence="8 9">5S</strain>
    </source>
</reference>
<dbReference type="EMBL" id="JSCE01000219">
    <property type="protein sequence ID" value="KHM50907.1"/>
    <property type="molecule type" value="Genomic_DNA"/>
</dbReference>
<feature type="domain" description="Core-binding (CB)" evidence="7">
    <location>
        <begin position="61"/>
        <end position="143"/>
    </location>
</feature>
<dbReference type="InterPro" id="IPR002104">
    <property type="entry name" value="Integrase_catalytic"/>
</dbReference>
<dbReference type="Proteomes" id="UP000030993">
    <property type="component" value="Unassembled WGS sequence"/>
</dbReference>
<dbReference type="PROSITE" id="PS51898">
    <property type="entry name" value="TYR_RECOMBINASE"/>
    <property type="match status" value="1"/>
</dbReference>
<dbReference type="InterPro" id="IPR004107">
    <property type="entry name" value="Integrase_SAM-like_N"/>
</dbReference>
<dbReference type="CDD" id="cd01189">
    <property type="entry name" value="INT_ICEBs1_C_like"/>
    <property type="match status" value="1"/>
</dbReference>
<dbReference type="SUPFAM" id="SSF56349">
    <property type="entry name" value="DNA breaking-rejoining enzymes"/>
    <property type="match status" value="1"/>
</dbReference>
<dbReference type="InterPro" id="IPR010998">
    <property type="entry name" value="Integrase_recombinase_N"/>
</dbReference>
<dbReference type="GO" id="GO:0003677">
    <property type="term" value="F:DNA binding"/>
    <property type="evidence" value="ECO:0007669"/>
    <property type="project" value="UniProtKB-UniRule"/>
</dbReference>
<dbReference type="InterPro" id="IPR011010">
    <property type="entry name" value="DNA_brk_join_enz"/>
</dbReference>
<keyword evidence="2" id="KW-0229">DNA integration</keyword>
<dbReference type="InterPro" id="IPR050090">
    <property type="entry name" value="Tyrosine_recombinase_XerCD"/>
</dbReference>
<dbReference type="InterPro" id="IPR013762">
    <property type="entry name" value="Integrase-like_cat_sf"/>
</dbReference>
<evidence type="ECO:0000259" key="7">
    <source>
        <dbReference type="PROSITE" id="PS51900"/>
    </source>
</evidence>
<name>A0A0B2JY87_9FIRM</name>
<sequence>MAYFRKRGKKWYFTIEIGEGKNRKRKEMAGGRTKAEAEAAYARALVSLDVNGGAFLEPTKMTVEDFSKEFLADHGRNVHANTIKSYKSIYKNHIAPAIGTFKLRDIKARTLQNILNDKKEAGLSRATVSSIHAVIKAMFIYASDFCEYIERNPAQNLHIPKYTEPPKVVHSFTPEQVAEIFETFPRGHQYFLPLAISYHTGARFGECCAITWQDVDFEAMEISINKTVIVEDKTLVVQEVPKSSHGFRVVPMGRKLLEILKREKRHQAVQKLAGKGPKDNLVVHGKNGKMMGPDGIRHFNIFCKKFGEGFSFHSMRHTHATMLLEAGEDLELVSKRLGHSSLNTTARTYSHVLESRKAKSRELLDSVL</sequence>
<protein>
    <recommendedName>
        <fullName evidence="10">Integrase</fullName>
    </recommendedName>
</protein>
<dbReference type="InterPro" id="IPR044068">
    <property type="entry name" value="CB"/>
</dbReference>
<feature type="domain" description="Tyr recombinase" evidence="6">
    <location>
        <begin position="167"/>
        <end position="362"/>
    </location>
</feature>
<organism evidence="8 9">
    <name type="scientific">Anaerovibrio lipolyticus</name>
    <dbReference type="NCBI Taxonomy" id="82374"/>
    <lineage>
        <taxon>Bacteria</taxon>
        <taxon>Bacillati</taxon>
        <taxon>Bacillota</taxon>
        <taxon>Negativicutes</taxon>
        <taxon>Selenomonadales</taxon>
        <taxon>Selenomonadaceae</taxon>
        <taxon>Anaerovibrio</taxon>
    </lineage>
</organism>
<comment type="caution">
    <text evidence="8">The sequence shown here is derived from an EMBL/GenBank/DDBJ whole genome shotgun (WGS) entry which is preliminary data.</text>
</comment>
<dbReference type="Pfam" id="PF00589">
    <property type="entry name" value="Phage_integrase"/>
    <property type="match status" value="1"/>
</dbReference>
<dbReference type="STRING" id="82374.NZ47_11860"/>
<dbReference type="Gene3D" id="1.10.443.10">
    <property type="entry name" value="Intergrase catalytic core"/>
    <property type="match status" value="1"/>
</dbReference>
<dbReference type="PANTHER" id="PTHR30349:SF64">
    <property type="entry name" value="PROPHAGE INTEGRASE INTD-RELATED"/>
    <property type="match status" value="1"/>
</dbReference>
<evidence type="ECO:0000256" key="5">
    <source>
        <dbReference type="PROSITE-ProRule" id="PRU01248"/>
    </source>
</evidence>
<evidence type="ECO:0000313" key="8">
    <source>
        <dbReference type="EMBL" id="KHM50907.1"/>
    </source>
</evidence>
<keyword evidence="4" id="KW-0233">DNA recombination</keyword>
<evidence type="ECO:0008006" key="10">
    <source>
        <dbReference type="Google" id="ProtNLM"/>
    </source>
</evidence>
<dbReference type="PROSITE" id="PS51900">
    <property type="entry name" value="CB"/>
    <property type="match status" value="1"/>
</dbReference>
<keyword evidence="9" id="KW-1185">Reference proteome</keyword>
<evidence type="ECO:0000313" key="9">
    <source>
        <dbReference type="Proteomes" id="UP000030993"/>
    </source>
</evidence>
<dbReference type="Gene3D" id="1.10.150.130">
    <property type="match status" value="1"/>
</dbReference>
<evidence type="ECO:0000259" key="6">
    <source>
        <dbReference type="PROSITE" id="PS51898"/>
    </source>
</evidence>
<comment type="similarity">
    <text evidence="1">Belongs to the 'phage' integrase family.</text>
</comment>
<gene>
    <name evidence="8" type="ORF">NZ47_11860</name>
</gene>
<dbReference type="Pfam" id="PF14659">
    <property type="entry name" value="Phage_int_SAM_3"/>
    <property type="match status" value="1"/>
</dbReference>
<evidence type="ECO:0000256" key="1">
    <source>
        <dbReference type="ARBA" id="ARBA00008857"/>
    </source>
</evidence>
<proteinExistence type="inferred from homology"/>
<dbReference type="RefSeq" id="WP_039211111.1">
    <property type="nucleotide sequence ID" value="NZ_JSCE01000219.1"/>
</dbReference>
<dbReference type="AlphaFoldDB" id="A0A0B2JY87"/>